<dbReference type="Pfam" id="PF00550">
    <property type="entry name" value="PP-binding"/>
    <property type="match status" value="1"/>
</dbReference>
<dbReference type="SUPFAM" id="SSF53335">
    <property type="entry name" value="S-adenosyl-L-methionine-dependent methyltransferases"/>
    <property type="match status" value="1"/>
</dbReference>
<comment type="subcellular location">
    <subcellularLocation>
        <location evidence="1">Membrane</location>
        <topology evidence="1">Multi-pass membrane protein</topology>
    </subcellularLocation>
</comment>
<dbReference type="InterPro" id="IPR009081">
    <property type="entry name" value="PP-bd_ACP"/>
</dbReference>
<name>A0AAE8SGR4_9HYPO</name>
<dbReference type="PANTHER" id="PTHR45527">
    <property type="entry name" value="NONRIBOSOMAL PEPTIDE SYNTHETASE"/>
    <property type="match status" value="1"/>
</dbReference>
<feature type="transmembrane region" description="Helical" evidence="7">
    <location>
        <begin position="1466"/>
        <end position="1485"/>
    </location>
</feature>
<feature type="transmembrane region" description="Helical" evidence="7">
    <location>
        <begin position="1132"/>
        <end position="1152"/>
    </location>
</feature>
<dbReference type="InterPro" id="IPR029063">
    <property type="entry name" value="SAM-dependent_MTases_sf"/>
</dbReference>
<reference evidence="10" key="1">
    <citation type="submission" date="2018-03" db="EMBL/GenBank/DDBJ databases">
        <authorList>
            <person name="Guldener U."/>
        </authorList>
    </citation>
    <scope>NUCLEOTIDE SEQUENCE</scope>
</reference>
<dbReference type="PROSITE" id="PS00012">
    <property type="entry name" value="PHOSPHOPANTETHEINE"/>
    <property type="match status" value="1"/>
</dbReference>
<proteinExistence type="predicted"/>
<dbReference type="Proteomes" id="UP001187734">
    <property type="component" value="Unassembled WGS sequence"/>
</dbReference>
<evidence type="ECO:0000256" key="2">
    <source>
        <dbReference type="ARBA" id="ARBA00022450"/>
    </source>
</evidence>
<dbReference type="Gene3D" id="3.40.50.980">
    <property type="match status" value="2"/>
</dbReference>
<evidence type="ECO:0000259" key="8">
    <source>
        <dbReference type="PROSITE" id="PS50075"/>
    </source>
</evidence>
<accession>A0AAE8SGR4</accession>
<dbReference type="Gene3D" id="2.30.38.10">
    <property type="entry name" value="Luciferase, Domain 3"/>
    <property type="match status" value="1"/>
</dbReference>
<feature type="transmembrane region" description="Helical" evidence="7">
    <location>
        <begin position="1491"/>
        <end position="1514"/>
    </location>
</feature>
<evidence type="ECO:0000256" key="5">
    <source>
        <dbReference type="ARBA" id="ARBA00023180"/>
    </source>
</evidence>
<dbReference type="PROSITE" id="PS50850">
    <property type="entry name" value="MFS"/>
    <property type="match status" value="1"/>
</dbReference>
<dbReference type="Pfam" id="PF00501">
    <property type="entry name" value="AMP-binding"/>
    <property type="match status" value="1"/>
</dbReference>
<dbReference type="InterPro" id="IPR020845">
    <property type="entry name" value="AMP-binding_CS"/>
</dbReference>
<dbReference type="SUPFAM" id="SSF56801">
    <property type="entry name" value="Acetyl-CoA synthetase-like"/>
    <property type="match status" value="1"/>
</dbReference>
<keyword evidence="3" id="KW-0597">Phosphoprotein</keyword>
<dbReference type="InterPro" id="IPR045851">
    <property type="entry name" value="AMP-bd_C_sf"/>
</dbReference>
<keyword evidence="5" id="KW-0325">Glycoprotein</keyword>
<feature type="transmembrane region" description="Helical" evidence="7">
    <location>
        <begin position="1322"/>
        <end position="1345"/>
    </location>
</feature>
<keyword evidence="7" id="KW-0812">Transmembrane</keyword>
<feature type="transmembrane region" description="Helical" evidence="7">
    <location>
        <begin position="1265"/>
        <end position="1287"/>
    </location>
</feature>
<dbReference type="PANTHER" id="PTHR45527:SF1">
    <property type="entry name" value="FATTY ACID SYNTHASE"/>
    <property type="match status" value="1"/>
</dbReference>
<dbReference type="EMBL" id="ONZP01000134">
    <property type="protein sequence ID" value="SPJ74747.1"/>
    <property type="molecule type" value="Genomic_DNA"/>
</dbReference>
<evidence type="ECO:0000259" key="9">
    <source>
        <dbReference type="PROSITE" id="PS50850"/>
    </source>
</evidence>
<dbReference type="SUPFAM" id="SSF47336">
    <property type="entry name" value="ACP-like"/>
    <property type="match status" value="1"/>
</dbReference>
<dbReference type="FunFam" id="3.40.50.12780:FF:000014">
    <property type="entry name" value="Nonribosomal peptide synthetase 1"/>
    <property type="match status" value="1"/>
</dbReference>
<keyword evidence="7" id="KW-1133">Transmembrane helix</keyword>
<dbReference type="GO" id="GO:0043041">
    <property type="term" value="P:amino acid activation for nonribosomal peptide biosynthetic process"/>
    <property type="evidence" value="ECO:0007669"/>
    <property type="project" value="TreeGrafter"/>
</dbReference>
<feature type="transmembrane region" description="Helical" evidence="7">
    <location>
        <begin position="1357"/>
        <end position="1376"/>
    </location>
</feature>
<feature type="domain" description="Carrier" evidence="8">
    <location>
        <begin position="992"/>
        <end position="1070"/>
    </location>
</feature>
<dbReference type="NCBIfam" id="TIGR01733">
    <property type="entry name" value="AA-adenyl-dom"/>
    <property type="match status" value="1"/>
</dbReference>
<evidence type="ECO:0008006" key="12">
    <source>
        <dbReference type="Google" id="ProtNLM"/>
    </source>
</evidence>
<keyword evidence="4" id="KW-0436">Ligase</keyword>
<evidence type="ECO:0000313" key="10">
    <source>
        <dbReference type="EMBL" id="SPJ74747.1"/>
    </source>
</evidence>
<gene>
    <name evidence="10" type="ORF">FTOL_04478</name>
</gene>
<feature type="transmembrane region" description="Helical" evidence="7">
    <location>
        <begin position="1388"/>
        <end position="1406"/>
    </location>
</feature>
<keyword evidence="2" id="KW-0596">Phosphopantetheine</keyword>
<dbReference type="InterPro" id="IPR000873">
    <property type="entry name" value="AMP-dep_synth/lig_dom"/>
</dbReference>
<dbReference type="GO" id="GO:0044550">
    <property type="term" value="P:secondary metabolite biosynthetic process"/>
    <property type="evidence" value="ECO:0007669"/>
    <property type="project" value="TreeGrafter"/>
</dbReference>
<dbReference type="Pfam" id="PF07690">
    <property type="entry name" value="MFS_1"/>
    <property type="match status" value="1"/>
</dbReference>
<dbReference type="GO" id="GO:0005737">
    <property type="term" value="C:cytoplasm"/>
    <property type="evidence" value="ECO:0007669"/>
    <property type="project" value="TreeGrafter"/>
</dbReference>
<dbReference type="Gene3D" id="3.40.50.150">
    <property type="entry name" value="Vaccinia Virus protein VP39"/>
    <property type="match status" value="1"/>
</dbReference>
<dbReference type="InterPro" id="IPR006162">
    <property type="entry name" value="Ppantetheine_attach_site"/>
</dbReference>
<feature type="region of interest" description="Disordered" evidence="6">
    <location>
        <begin position="972"/>
        <end position="992"/>
    </location>
</feature>
<feature type="transmembrane region" description="Helical" evidence="7">
    <location>
        <begin position="1418"/>
        <end position="1446"/>
    </location>
</feature>
<dbReference type="InterPro" id="IPR010071">
    <property type="entry name" value="AA_adenyl_dom"/>
</dbReference>
<evidence type="ECO:0000313" key="11">
    <source>
        <dbReference type="Proteomes" id="UP001187734"/>
    </source>
</evidence>
<protein>
    <recommendedName>
        <fullName evidence="12">Major facilitator superfamily (MFS) profile domain-containing protein</fullName>
    </recommendedName>
</protein>
<dbReference type="GO" id="GO:0016020">
    <property type="term" value="C:membrane"/>
    <property type="evidence" value="ECO:0007669"/>
    <property type="project" value="UniProtKB-SubCell"/>
</dbReference>
<sequence length="1519" mass="166760">MSEYTQHPPVEADYSSYNSIPSQDLDQIWEWNRMVPEEVNLCVHEIIQQRTRLQPNAPAICAWDGDLTYAELDGLATGLASRLIGLGVCHGNIIPLCFEKSMFATLAILAVLKAGAAFVLLDPSIPKQRLKTILAQTKAQVMITSLTNQTLGVEFAPKVIALSPDSIQELSKEEYQQPQVFATPSSTMYLVFTSGSTGTPKGTILTHKNLASALRHQESSLKITADTRMYDFCSYSFDVFVCNTFATLSVGGCLCVPNEVDRQNRLAESIVSLQANTIDLTPSVSRLLRPEQVPGLKQIIFGGEELRVADVIPWWGKVQIVSLYGPCECTPNSTINSNPATPEETTSMGRGIGLNTWITHVDDHDQLVPLGSVGELLLEGPLVGSGYLGDEAKTAAAFIENPAWLSKGSSIFPGRSGRLYKTGDLVKYLADGSLRFVSRKDEQIKVSGQRVELGEIEHVMRSHRSVKDAVALLKAEEKRDHWIAGFITVQEYDGSPPKKYLDGDDKGVLHTNGWESRFNDDYQTLVTMNPESIGRDFQGWTSMYDGQDINEGEMNEWLEDSITSILNGSSAGHVLEIGTGSGMILFNLLQGLDTYTGLEPSGRAVEFVTNTVKSMPATANKVIMHKGTAGDLGRLSPQPSPDLVILNSVIQYFPSQAYLFNMIQELVLLRNVKSIFLGDVRSLALYDEFLAQRAFHVTGGKATKSEFRRIMDDIKQAEAELLIDPAFFTQLQDQIDKIEHVEILPKKMRATNELSTYRYEAVIHVKSEDKPCRRVYAVDEAQWIDFQKDKLTPASLLALLQHKLEGTSIIAVSNIRHSKSSHMSQVVTSLNHQISDDNDDTHWLSVCHEDSHKAPCMSAIDLADLANQAGCRVELSWARQFSQGGALDAIFHHREPVNGECRVLFRFPDNRRDRPNKSLCSQPLQRRTRQEIQNELDQILKAQLPSYMIPKTIKILDKIPLNDNGKVDRRALEASAQSPAPAPAQGRETAQKAVSEAEGHIRKMWGEVLGIEEATINPSDSFFQIGGDSITAMKLVGRARKSGLELTAKVDSTTPLLSPDQESSSYTEFPQTPVLKTHDDVPTEKSSISPRLQILLLCYARLMEPMAFYSIFPYIAQMVQRNGNLPEADIGFYSGLFESLFSVAQALVLIFWGAMADRVGGKTMLVYSLIGTTLGTTLFGFATSLWQMALFRCFTGMVSGGNIIIRAMISERCTADTRTQAFSRYSFAGNVALFIGPLIGGTLASPASQYPSLFKGVALFQQYPFALPGITVGVLSAICALIIALFVDETSDKALPTEKPRLDLDLIYKLLKAPGVGSMLSIFLHVMVVGSAFMAVGNLALYTGVSHGGLGFSANQIAIYMALQGVSEAVWILFVFPPLHRRLGTRGIVYAGAIIFPLFFAGYIATNAFLRNGSQTAVFLYSIVLCAMTFLGPAVFMVITTVQLGLQEVAPSPRTLGTLNAIAETAYNLIKAVIPAVSTAIFAIGASEQILFGYLSWVILIFLGGSLSLSALLFPRRNI</sequence>
<evidence type="ECO:0000256" key="4">
    <source>
        <dbReference type="ARBA" id="ARBA00022598"/>
    </source>
</evidence>
<feature type="domain" description="Major facilitator superfamily (MFS) profile" evidence="9">
    <location>
        <begin position="1093"/>
        <end position="1519"/>
    </location>
</feature>
<feature type="transmembrane region" description="Helical" evidence="7">
    <location>
        <begin position="1221"/>
        <end position="1245"/>
    </location>
</feature>
<dbReference type="InterPro" id="IPR011701">
    <property type="entry name" value="MFS"/>
</dbReference>
<feature type="transmembrane region" description="Helical" evidence="7">
    <location>
        <begin position="1189"/>
        <end position="1209"/>
    </location>
</feature>
<keyword evidence="7" id="KW-0472">Membrane</keyword>
<dbReference type="Gene3D" id="1.20.1250.20">
    <property type="entry name" value="MFS general substrate transporter like domains"/>
    <property type="match status" value="1"/>
</dbReference>
<dbReference type="GO" id="GO:0022857">
    <property type="term" value="F:transmembrane transporter activity"/>
    <property type="evidence" value="ECO:0007669"/>
    <property type="project" value="InterPro"/>
</dbReference>
<dbReference type="InterPro" id="IPR020846">
    <property type="entry name" value="MFS_dom"/>
</dbReference>
<dbReference type="Gene3D" id="3.30.300.30">
    <property type="match status" value="2"/>
</dbReference>
<evidence type="ECO:0000256" key="3">
    <source>
        <dbReference type="ARBA" id="ARBA00022553"/>
    </source>
</evidence>
<organism evidence="10 11">
    <name type="scientific">Fusarium torulosum</name>
    <dbReference type="NCBI Taxonomy" id="33205"/>
    <lineage>
        <taxon>Eukaryota</taxon>
        <taxon>Fungi</taxon>
        <taxon>Dikarya</taxon>
        <taxon>Ascomycota</taxon>
        <taxon>Pezizomycotina</taxon>
        <taxon>Sordariomycetes</taxon>
        <taxon>Hypocreomycetidae</taxon>
        <taxon>Hypocreales</taxon>
        <taxon>Nectriaceae</taxon>
        <taxon>Fusarium</taxon>
    </lineage>
</organism>
<dbReference type="GO" id="GO:0016874">
    <property type="term" value="F:ligase activity"/>
    <property type="evidence" value="ECO:0007669"/>
    <property type="project" value="UniProtKB-KW"/>
</dbReference>
<dbReference type="GO" id="GO:0031177">
    <property type="term" value="F:phosphopantetheine binding"/>
    <property type="evidence" value="ECO:0007669"/>
    <property type="project" value="TreeGrafter"/>
</dbReference>
<feature type="transmembrane region" description="Helical" evidence="7">
    <location>
        <begin position="1164"/>
        <end position="1183"/>
    </location>
</feature>
<feature type="compositionally biased region" description="Low complexity" evidence="6">
    <location>
        <begin position="974"/>
        <end position="985"/>
    </location>
</feature>
<dbReference type="PROSITE" id="PS00455">
    <property type="entry name" value="AMP_BINDING"/>
    <property type="match status" value="1"/>
</dbReference>
<evidence type="ECO:0000256" key="1">
    <source>
        <dbReference type="ARBA" id="ARBA00004141"/>
    </source>
</evidence>
<dbReference type="InterPro" id="IPR036736">
    <property type="entry name" value="ACP-like_sf"/>
</dbReference>
<evidence type="ECO:0000256" key="6">
    <source>
        <dbReference type="SAM" id="MobiDB-lite"/>
    </source>
</evidence>
<dbReference type="Gene3D" id="1.10.1200.10">
    <property type="entry name" value="ACP-like"/>
    <property type="match status" value="1"/>
</dbReference>
<dbReference type="CDD" id="cd05918">
    <property type="entry name" value="A_NRPS_SidN3_like"/>
    <property type="match status" value="1"/>
</dbReference>
<dbReference type="InterPro" id="IPR036259">
    <property type="entry name" value="MFS_trans_sf"/>
</dbReference>
<dbReference type="SUPFAM" id="SSF103473">
    <property type="entry name" value="MFS general substrate transporter"/>
    <property type="match status" value="1"/>
</dbReference>
<dbReference type="CDD" id="cd17330">
    <property type="entry name" value="MFS_SLC46_TetA_like"/>
    <property type="match status" value="1"/>
</dbReference>
<dbReference type="PROSITE" id="PS50075">
    <property type="entry name" value="CARRIER"/>
    <property type="match status" value="1"/>
</dbReference>
<evidence type="ECO:0000256" key="7">
    <source>
        <dbReference type="SAM" id="Phobius"/>
    </source>
</evidence>
<keyword evidence="11" id="KW-1185">Reference proteome</keyword>
<comment type="caution">
    <text evidence="10">The sequence shown here is derived from an EMBL/GenBank/DDBJ whole genome shotgun (WGS) entry which is preliminary data.</text>
</comment>